<dbReference type="PANTHER" id="PTHR47359">
    <property type="entry name" value="PEPTIDOGLYCAN DL-ENDOPEPTIDASE CWLO"/>
    <property type="match status" value="1"/>
</dbReference>
<dbReference type="AlphaFoldDB" id="A0A1G6WZU0"/>
<evidence type="ECO:0000256" key="5">
    <source>
        <dbReference type="SAM" id="SignalP"/>
    </source>
</evidence>
<evidence type="ECO:0000256" key="2">
    <source>
        <dbReference type="ARBA" id="ARBA00022670"/>
    </source>
</evidence>
<dbReference type="GO" id="GO:0006508">
    <property type="term" value="P:proteolysis"/>
    <property type="evidence" value="ECO:0007669"/>
    <property type="project" value="UniProtKB-KW"/>
</dbReference>
<dbReference type="PROSITE" id="PS51935">
    <property type="entry name" value="NLPC_P60"/>
    <property type="match status" value="1"/>
</dbReference>
<dbReference type="EMBL" id="LT629688">
    <property type="protein sequence ID" value="SDD71361.1"/>
    <property type="molecule type" value="Genomic_DNA"/>
</dbReference>
<name>A0A1G6WZU0_9ACTN</name>
<dbReference type="InterPro" id="IPR051794">
    <property type="entry name" value="PG_Endopeptidase_C40"/>
</dbReference>
<proteinExistence type="inferred from homology"/>
<dbReference type="Pfam" id="PF01471">
    <property type="entry name" value="PG_binding_1"/>
    <property type="match status" value="1"/>
</dbReference>
<dbReference type="RefSeq" id="WP_197679248.1">
    <property type="nucleotide sequence ID" value="NZ_LT629688.1"/>
</dbReference>
<dbReference type="InterPro" id="IPR000064">
    <property type="entry name" value="NLP_P60_dom"/>
</dbReference>
<organism evidence="7 8">
    <name type="scientific">Auraticoccus monumenti</name>
    <dbReference type="NCBI Taxonomy" id="675864"/>
    <lineage>
        <taxon>Bacteria</taxon>
        <taxon>Bacillati</taxon>
        <taxon>Actinomycetota</taxon>
        <taxon>Actinomycetes</taxon>
        <taxon>Propionibacteriales</taxon>
        <taxon>Propionibacteriaceae</taxon>
        <taxon>Auraticoccus</taxon>
    </lineage>
</organism>
<evidence type="ECO:0000256" key="4">
    <source>
        <dbReference type="ARBA" id="ARBA00022807"/>
    </source>
</evidence>
<dbReference type="InterPro" id="IPR036365">
    <property type="entry name" value="PGBD-like_sf"/>
</dbReference>
<dbReference type="GO" id="GO:0008234">
    <property type="term" value="F:cysteine-type peptidase activity"/>
    <property type="evidence" value="ECO:0007669"/>
    <property type="project" value="UniProtKB-KW"/>
</dbReference>
<evidence type="ECO:0000313" key="7">
    <source>
        <dbReference type="EMBL" id="SDD71361.1"/>
    </source>
</evidence>
<dbReference type="PANTHER" id="PTHR47359:SF3">
    <property type="entry name" value="NLP_P60 DOMAIN-CONTAINING PROTEIN-RELATED"/>
    <property type="match status" value="1"/>
</dbReference>
<keyword evidence="4" id="KW-0788">Thiol protease</keyword>
<keyword evidence="5" id="KW-0732">Signal</keyword>
<keyword evidence="2" id="KW-0645">Protease</keyword>
<gene>
    <name evidence="7" type="ORF">SAMN04489747_1577</name>
</gene>
<keyword evidence="8" id="KW-1185">Reference proteome</keyword>
<comment type="similarity">
    <text evidence="1">Belongs to the peptidase C40 family.</text>
</comment>
<dbReference type="Proteomes" id="UP000198546">
    <property type="component" value="Chromosome i"/>
</dbReference>
<dbReference type="InterPro" id="IPR036366">
    <property type="entry name" value="PGBDSf"/>
</dbReference>
<feature type="domain" description="NlpC/P60" evidence="6">
    <location>
        <begin position="204"/>
        <end position="320"/>
    </location>
</feature>
<protein>
    <submittedName>
        <fullName evidence="7">Putative peptidoglycan binding domain-containing protein</fullName>
    </submittedName>
</protein>
<dbReference type="Gene3D" id="3.90.1720.10">
    <property type="entry name" value="endopeptidase domain like (from Nostoc punctiforme)"/>
    <property type="match status" value="1"/>
</dbReference>
<evidence type="ECO:0000259" key="6">
    <source>
        <dbReference type="PROSITE" id="PS51935"/>
    </source>
</evidence>
<keyword evidence="3" id="KW-0378">Hydrolase</keyword>
<dbReference type="InterPro" id="IPR002477">
    <property type="entry name" value="Peptidoglycan-bd-like"/>
</dbReference>
<feature type="signal peptide" evidence="5">
    <location>
        <begin position="1"/>
        <end position="36"/>
    </location>
</feature>
<evidence type="ECO:0000313" key="8">
    <source>
        <dbReference type="Proteomes" id="UP000198546"/>
    </source>
</evidence>
<accession>A0A1G6WZU0</accession>
<dbReference type="InterPro" id="IPR038765">
    <property type="entry name" value="Papain-like_cys_pep_sf"/>
</dbReference>
<dbReference type="SUPFAM" id="SSF54001">
    <property type="entry name" value="Cysteine proteinases"/>
    <property type="match status" value="1"/>
</dbReference>
<dbReference type="STRING" id="675864.SAMN04489747_1577"/>
<dbReference type="SUPFAM" id="SSF47090">
    <property type="entry name" value="PGBD-like"/>
    <property type="match status" value="2"/>
</dbReference>
<dbReference type="Gene3D" id="1.10.101.10">
    <property type="entry name" value="PGBD-like superfamily/PGBD"/>
    <property type="match status" value="2"/>
</dbReference>
<reference evidence="7 8" key="1">
    <citation type="submission" date="2016-10" db="EMBL/GenBank/DDBJ databases">
        <authorList>
            <person name="de Groot N.N."/>
        </authorList>
    </citation>
    <scope>NUCLEOTIDE SEQUENCE [LARGE SCALE GENOMIC DNA]</scope>
    <source>
        <strain evidence="7 8">MON 2.2</strain>
    </source>
</reference>
<sequence>MSTDTTSTSLPRSTRWTRAAAAVAASLALGAGLALTAPGADAQAAGCTIHLSSYPTIKTGAKGQAATAAECLLHSAGEGVSRNGHLSSADVQNVKRFQGRVGLDRSGTIGRGTWTALLAHGGSRTLRSGSEGGDVKRLQSALTASGRPTKATGRYYSPTSSQVKSLQKAMGVRQTGRTDSAVWKALQAGRHTIAPPKKPAAATTTKADKAVAFAKQQLGDRYVYGGTGPSSWDCSGLTQGAWKAAGVSIPRTSQSQYSGVSRKVSKGDLRPGDVVFFYSGRSHTGLYVGDGYIIHASRPGQPVAKVKMSTMPFNGAVRPA</sequence>
<feature type="chain" id="PRO_5039342426" evidence="5">
    <location>
        <begin position="37"/>
        <end position="320"/>
    </location>
</feature>
<evidence type="ECO:0000256" key="1">
    <source>
        <dbReference type="ARBA" id="ARBA00007074"/>
    </source>
</evidence>
<dbReference type="Pfam" id="PF00877">
    <property type="entry name" value="NLPC_P60"/>
    <property type="match status" value="1"/>
</dbReference>
<evidence type="ECO:0000256" key="3">
    <source>
        <dbReference type="ARBA" id="ARBA00022801"/>
    </source>
</evidence>